<keyword evidence="3" id="KW-0479">Metal-binding</keyword>
<evidence type="ECO:0000256" key="3">
    <source>
        <dbReference type="ARBA" id="ARBA00022723"/>
    </source>
</evidence>
<evidence type="ECO:0000313" key="10">
    <source>
        <dbReference type="EMBL" id="GAA4362687.1"/>
    </source>
</evidence>
<keyword evidence="4 7" id="KW-0732">Signal</keyword>
<reference evidence="11" key="1">
    <citation type="journal article" date="2019" name="Int. J. Syst. Evol. Microbiol.">
        <title>The Global Catalogue of Microorganisms (GCM) 10K type strain sequencing project: providing services to taxonomists for standard genome sequencing and annotation.</title>
        <authorList>
            <consortium name="The Broad Institute Genomics Platform"/>
            <consortium name="The Broad Institute Genome Sequencing Center for Infectious Disease"/>
            <person name="Wu L."/>
            <person name="Ma J."/>
        </authorList>
    </citation>
    <scope>NUCLEOTIDE SEQUENCE [LARGE SCALE GENOMIC DNA]</scope>
    <source>
        <strain evidence="11">JCM 17923</strain>
    </source>
</reference>
<evidence type="ECO:0000256" key="6">
    <source>
        <dbReference type="ARBA" id="ARBA00022833"/>
    </source>
</evidence>
<evidence type="ECO:0000313" key="11">
    <source>
        <dbReference type="Proteomes" id="UP001501153"/>
    </source>
</evidence>
<feature type="domain" description="PA" evidence="8">
    <location>
        <begin position="139"/>
        <end position="209"/>
    </location>
</feature>
<accession>A0ABP8ILU1</accession>
<dbReference type="PANTHER" id="PTHR12147">
    <property type="entry name" value="METALLOPEPTIDASE M28 FAMILY MEMBER"/>
    <property type="match status" value="1"/>
</dbReference>
<dbReference type="SUPFAM" id="SSF53187">
    <property type="entry name" value="Zn-dependent exopeptidases"/>
    <property type="match status" value="1"/>
</dbReference>
<evidence type="ECO:0000259" key="8">
    <source>
        <dbReference type="Pfam" id="PF02225"/>
    </source>
</evidence>
<name>A0ABP8ILU1_9BACT</name>
<keyword evidence="2" id="KW-0645">Protease</keyword>
<keyword evidence="5" id="KW-0378">Hydrolase</keyword>
<dbReference type="Proteomes" id="UP001501153">
    <property type="component" value="Unassembled WGS sequence"/>
</dbReference>
<keyword evidence="1" id="KW-0031">Aminopeptidase</keyword>
<dbReference type="SUPFAM" id="SSF52025">
    <property type="entry name" value="PA domain"/>
    <property type="match status" value="1"/>
</dbReference>
<keyword evidence="6" id="KW-0862">Zinc</keyword>
<evidence type="ECO:0000256" key="5">
    <source>
        <dbReference type="ARBA" id="ARBA00022801"/>
    </source>
</evidence>
<dbReference type="InterPro" id="IPR045175">
    <property type="entry name" value="M28_fam"/>
</dbReference>
<keyword evidence="11" id="KW-1185">Reference proteome</keyword>
<sequence length="549" mass="58683">MHFMKLAAFLLVFLLTLPAFAQPGLQVPASLTKALEQVKPENLRAHVAYLADDQLRGRAPGSPGYQLAVDYVTGQFKALGVLPAGEQGTYIQTLRLRRAFVQPGARFRLREGKAAPQALRAGQDFVLYPNPAQARVALQAPLVFAGYGISAPEQGYDDYEGLDVEGKVVVIVRGAPSSFPSTIAAASQSVLTLLQTAQRHGAAGVLLAPARLNPKASLPQLEKGVCSVLGPDGRVATSGSYVPGGLHFLASISAATFQRLLGTALDSSRVLPAIRAGRPASAALRGVVDLAFQSRYQDFDSYNVAGKIAGSDPTYSADYVAHTAHLDHLGVGTPVQGDSIYNGAHDNASGVAAVLEMARVYSQLKERPKRSLLFVLFTGEELGLLGSAYFAAHPTVPNGSIVADLNCDMPTLLAPLLSIVPLGAGHSTLAEPVAQAAAHLGISVEADPEPEQNRFIRSDQFSFVTQGIPALHVKYGNKTADGLNNLSAQVQSWRAATYHQPQDDINGRFDFEAGRKYVQLYTLISYQVAQAPQRPRWNKGDFFGQRYGE</sequence>
<proteinExistence type="predicted"/>
<dbReference type="Gene3D" id="3.50.30.30">
    <property type="match status" value="1"/>
</dbReference>
<feature type="chain" id="PRO_5045392810" evidence="7">
    <location>
        <begin position="22"/>
        <end position="549"/>
    </location>
</feature>
<evidence type="ECO:0000259" key="9">
    <source>
        <dbReference type="Pfam" id="PF04389"/>
    </source>
</evidence>
<feature type="domain" description="Peptidase M28" evidence="9">
    <location>
        <begin position="303"/>
        <end position="506"/>
    </location>
</feature>
<dbReference type="EMBL" id="BAABGZ010000066">
    <property type="protein sequence ID" value="GAA4362687.1"/>
    <property type="molecule type" value="Genomic_DNA"/>
</dbReference>
<comment type="caution">
    <text evidence="10">The sequence shown here is derived from an EMBL/GenBank/DDBJ whole genome shotgun (WGS) entry which is preliminary data.</text>
</comment>
<dbReference type="InterPro" id="IPR046450">
    <property type="entry name" value="PA_dom_sf"/>
</dbReference>
<dbReference type="Gene3D" id="3.40.630.10">
    <property type="entry name" value="Zn peptidases"/>
    <property type="match status" value="2"/>
</dbReference>
<evidence type="ECO:0000256" key="1">
    <source>
        <dbReference type="ARBA" id="ARBA00022438"/>
    </source>
</evidence>
<organism evidence="10 11">
    <name type="scientific">Hymenobacter saemangeumensis</name>
    <dbReference type="NCBI Taxonomy" id="1084522"/>
    <lineage>
        <taxon>Bacteria</taxon>
        <taxon>Pseudomonadati</taxon>
        <taxon>Bacteroidota</taxon>
        <taxon>Cytophagia</taxon>
        <taxon>Cytophagales</taxon>
        <taxon>Hymenobacteraceae</taxon>
        <taxon>Hymenobacter</taxon>
    </lineage>
</organism>
<dbReference type="InterPro" id="IPR007484">
    <property type="entry name" value="Peptidase_M28"/>
</dbReference>
<evidence type="ECO:0000256" key="4">
    <source>
        <dbReference type="ARBA" id="ARBA00022729"/>
    </source>
</evidence>
<evidence type="ECO:0000256" key="2">
    <source>
        <dbReference type="ARBA" id="ARBA00022670"/>
    </source>
</evidence>
<dbReference type="Pfam" id="PF04389">
    <property type="entry name" value="Peptidase_M28"/>
    <property type="match status" value="1"/>
</dbReference>
<feature type="signal peptide" evidence="7">
    <location>
        <begin position="1"/>
        <end position="21"/>
    </location>
</feature>
<evidence type="ECO:0000256" key="7">
    <source>
        <dbReference type="SAM" id="SignalP"/>
    </source>
</evidence>
<protein>
    <submittedName>
        <fullName evidence="10">M20/M25/M40 family metallo-hydrolase</fullName>
    </submittedName>
</protein>
<dbReference type="PANTHER" id="PTHR12147:SF56">
    <property type="entry name" value="AMINOPEPTIDASE YDR415C-RELATED"/>
    <property type="match status" value="1"/>
</dbReference>
<dbReference type="Pfam" id="PF02225">
    <property type="entry name" value="PA"/>
    <property type="match status" value="1"/>
</dbReference>
<gene>
    <name evidence="10" type="ORF">GCM10023185_30850</name>
</gene>
<dbReference type="InterPro" id="IPR003137">
    <property type="entry name" value="PA_domain"/>
</dbReference>